<dbReference type="NCBIfam" id="NF041384">
    <property type="entry name" value="YHS_seleno_dom"/>
    <property type="match status" value="1"/>
</dbReference>
<sequence length="147" mass="15647">MAALCLLIGWGAAVTARPQIFVPDPVSGYALGGHDPVAYFVDGYPRKGRRDYVASWGGADWIFVNEGNKAAFEGAPQTYAPLFAGCGAYGLAEGFAAAGSPLIFAFVEGQLVFFYSRVNRFLFLINAGQLREDADGNARITGCVPDL</sequence>
<evidence type="ECO:0000313" key="2">
    <source>
        <dbReference type="Proteomes" id="UP000605148"/>
    </source>
</evidence>
<dbReference type="AlphaFoldDB" id="A0A916T754"/>
<comment type="caution">
    <text evidence="1">The sequence shown here is derived from an EMBL/GenBank/DDBJ whole genome shotgun (WGS) entry which is preliminary data.</text>
</comment>
<dbReference type="EMBL" id="BMFA01000001">
    <property type="protein sequence ID" value="GGB33027.1"/>
    <property type="molecule type" value="Genomic_DNA"/>
</dbReference>
<keyword evidence="2" id="KW-1185">Reference proteome</keyword>
<reference evidence="1" key="1">
    <citation type="journal article" date="2014" name="Int. J. Syst. Evol. Microbiol.">
        <title>Complete genome sequence of Corynebacterium casei LMG S-19264T (=DSM 44701T), isolated from a smear-ripened cheese.</title>
        <authorList>
            <consortium name="US DOE Joint Genome Institute (JGI-PGF)"/>
            <person name="Walter F."/>
            <person name="Albersmeier A."/>
            <person name="Kalinowski J."/>
            <person name="Ruckert C."/>
        </authorList>
    </citation>
    <scope>NUCLEOTIDE SEQUENCE</scope>
    <source>
        <strain evidence="1">CGMCC 1.12426</strain>
    </source>
</reference>
<protein>
    <recommendedName>
        <fullName evidence="3">YHS domain-containing protein</fullName>
    </recommendedName>
</protein>
<dbReference type="Proteomes" id="UP000605148">
    <property type="component" value="Unassembled WGS sequence"/>
</dbReference>
<gene>
    <name evidence="1" type="ORF">GCM10011316_01410</name>
</gene>
<accession>A0A916T754</accession>
<organism evidence="1 2">
    <name type="scientific">Roseibium aquae</name>
    <dbReference type="NCBI Taxonomy" id="1323746"/>
    <lineage>
        <taxon>Bacteria</taxon>
        <taxon>Pseudomonadati</taxon>
        <taxon>Pseudomonadota</taxon>
        <taxon>Alphaproteobacteria</taxon>
        <taxon>Hyphomicrobiales</taxon>
        <taxon>Stappiaceae</taxon>
        <taxon>Roseibium</taxon>
    </lineage>
</organism>
<name>A0A916T754_9HYPH</name>
<evidence type="ECO:0000313" key="1">
    <source>
        <dbReference type="EMBL" id="GGB33027.1"/>
    </source>
</evidence>
<dbReference type="RefSeq" id="WP_208998265.1">
    <property type="nucleotide sequence ID" value="NZ_BMFA01000001.1"/>
</dbReference>
<proteinExistence type="predicted"/>
<reference evidence="1" key="2">
    <citation type="submission" date="2020-09" db="EMBL/GenBank/DDBJ databases">
        <authorList>
            <person name="Sun Q."/>
            <person name="Zhou Y."/>
        </authorList>
    </citation>
    <scope>NUCLEOTIDE SEQUENCE</scope>
    <source>
        <strain evidence="1">CGMCC 1.12426</strain>
    </source>
</reference>
<evidence type="ECO:0008006" key="3">
    <source>
        <dbReference type="Google" id="ProtNLM"/>
    </source>
</evidence>